<dbReference type="InterPro" id="IPR002156">
    <property type="entry name" value="RNaseH_domain"/>
</dbReference>
<dbReference type="AlphaFoldDB" id="A0A4C1WE57"/>
<dbReference type="SUPFAM" id="SSF53098">
    <property type="entry name" value="Ribonuclease H-like"/>
    <property type="match status" value="1"/>
</dbReference>
<dbReference type="EMBL" id="BGZK01000524">
    <property type="protein sequence ID" value="GBP48447.1"/>
    <property type="molecule type" value="Genomic_DNA"/>
</dbReference>
<sequence length="128" mass="14748">MDRRILTARREITVACHENNFDEKIPNYKQIDEALGRLPNLLAYACSSIYGFDFVAELEEIFFASVAGDDYIYARRDILDIVAEGRKVHLFWVRAHSGTTGNERADELTRKTALKKKTAKDYDRFPLS</sequence>
<evidence type="ECO:0000313" key="2">
    <source>
        <dbReference type="EMBL" id="GBP48447.1"/>
    </source>
</evidence>
<dbReference type="InterPro" id="IPR012337">
    <property type="entry name" value="RNaseH-like_sf"/>
</dbReference>
<protein>
    <recommendedName>
        <fullName evidence="1">RNase H type-1 domain-containing protein</fullName>
    </recommendedName>
</protein>
<evidence type="ECO:0000313" key="3">
    <source>
        <dbReference type="Proteomes" id="UP000299102"/>
    </source>
</evidence>
<organism evidence="2 3">
    <name type="scientific">Eumeta variegata</name>
    <name type="common">Bagworm moth</name>
    <name type="synonym">Eumeta japonica</name>
    <dbReference type="NCBI Taxonomy" id="151549"/>
    <lineage>
        <taxon>Eukaryota</taxon>
        <taxon>Metazoa</taxon>
        <taxon>Ecdysozoa</taxon>
        <taxon>Arthropoda</taxon>
        <taxon>Hexapoda</taxon>
        <taxon>Insecta</taxon>
        <taxon>Pterygota</taxon>
        <taxon>Neoptera</taxon>
        <taxon>Endopterygota</taxon>
        <taxon>Lepidoptera</taxon>
        <taxon>Glossata</taxon>
        <taxon>Ditrysia</taxon>
        <taxon>Tineoidea</taxon>
        <taxon>Psychidae</taxon>
        <taxon>Oiketicinae</taxon>
        <taxon>Eumeta</taxon>
    </lineage>
</organism>
<dbReference type="OrthoDB" id="411823at2759"/>
<dbReference type="Pfam" id="PF00075">
    <property type="entry name" value="RNase_H"/>
    <property type="match status" value="1"/>
</dbReference>
<comment type="caution">
    <text evidence="2">The sequence shown here is derived from an EMBL/GenBank/DDBJ whole genome shotgun (WGS) entry which is preliminary data.</text>
</comment>
<name>A0A4C1WE57_EUMVA</name>
<dbReference type="GO" id="GO:0003676">
    <property type="term" value="F:nucleic acid binding"/>
    <property type="evidence" value="ECO:0007669"/>
    <property type="project" value="InterPro"/>
</dbReference>
<dbReference type="GO" id="GO:0004523">
    <property type="term" value="F:RNA-DNA hybrid ribonuclease activity"/>
    <property type="evidence" value="ECO:0007669"/>
    <property type="project" value="InterPro"/>
</dbReference>
<gene>
    <name evidence="2" type="ORF">EVAR_32849_1</name>
</gene>
<keyword evidence="3" id="KW-1185">Reference proteome</keyword>
<dbReference type="Gene3D" id="3.30.420.10">
    <property type="entry name" value="Ribonuclease H-like superfamily/Ribonuclease H"/>
    <property type="match status" value="1"/>
</dbReference>
<accession>A0A4C1WE57</accession>
<proteinExistence type="predicted"/>
<dbReference type="Proteomes" id="UP000299102">
    <property type="component" value="Unassembled WGS sequence"/>
</dbReference>
<evidence type="ECO:0000259" key="1">
    <source>
        <dbReference type="Pfam" id="PF00075"/>
    </source>
</evidence>
<dbReference type="InterPro" id="IPR036397">
    <property type="entry name" value="RNaseH_sf"/>
</dbReference>
<feature type="domain" description="RNase H type-1" evidence="1">
    <location>
        <begin position="81"/>
        <end position="112"/>
    </location>
</feature>
<reference evidence="2 3" key="1">
    <citation type="journal article" date="2019" name="Commun. Biol.">
        <title>The bagworm genome reveals a unique fibroin gene that provides high tensile strength.</title>
        <authorList>
            <person name="Kono N."/>
            <person name="Nakamura H."/>
            <person name="Ohtoshi R."/>
            <person name="Tomita M."/>
            <person name="Numata K."/>
            <person name="Arakawa K."/>
        </authorList>
    </citation>
    <scope>NUCLEOTIDE SEQUENCE [LARGE SCALE GENOMIC DNA]</scope>
</reference>